<dbReference type="InterPro" id="IPR020287">
    <property type="entry name" value="Tail_sheath_C"/>
</dbReference>
<dbReference type="EMBL" id="LUSW01000001">
    <property type="protein sequence ID" value="RAT38318.1"/>
    <property type="molecule type" value="Genomic_DNA"/>
</dbReference>
<keyword evidence="5" id="KW-1185">Reference proteome</keyword>
<accession>A0ABX9EU89</accession>
<dbReference type="Pfam" id="PF17482">
    <property type="entry name" value="Phage_sheath_1C"/>
    <property type="match status" value="1"/>
</dbReference>
<reference evidence="4 5" key="1">
    <citation type="submission" date="2016-02" db="EMBL/GenBank/DDBJ databases">
        <title>Species-wide whole genome sequencing reveals diversity, host range in Lonsdalea quercina.</title>
        <authorList>
            <person name="Li Y."/>
        </authorList>
    </citation>
    <scope>NUCLEOTIDE SEQUENCE [LARGE SCALE GENOMIC DNA]</scope>
    <source>
        <strain evidence="4 5">CFCC 12721</strain>
    </source>
</reference>
<proteinExistence type="inferred from homology"/>
<dbReference type="RefSeq" id="WP_112092077.1">
    <property type="nucleotide sequence ID" value="NZ_LUSR01000001.1"/>
</dbReference>
<feature type="domain" description="Tail sheath protein C-terminal" evidence="3">
    <location>
        <begin position="376"/>
        <end position="488"/>
    </location>
</feature>
<evidence type="ECO:0000259" key="2">
    <source>
        <dbReference type="Pfam" id="PF04984"/>
    </source>
</evidence>
<name>A0ABX9EU89_9GAMM</name>
<feature type="domain" description="Tail sheath protein subtilisin-like" evidence="2">
    <location>
        <begin position="207"/>
        <end position="367"/>
    </location>
</feature>
<dbReference type="InterPro" id="IPR035089">
    <property type="entry name" value="Phage_sheath_subtilisin"/>
</dbReference>
<comment type="similarity">
    <text evidence="1">Belongs to the myoviridae tail sheath protein family.</text>
</comment>
<dbReference type="Proteomes" id="UP000250186">
    <property type="component" value="Unassembled WGS sequence"/>
</dbReference>
<comment type="caution">
    <text evidence="4">The sequence shown here is derived from an EMBL/GenBank/DDBJ whole genome shotgun (WGS) entry which is preliminary data.</text>
</comment>
<evidence type="ECO:0000313" key="4">
    <source>
        <dbReference type="EMBL" id="RAT38318.1"/>
    </source>
</evidence>
<evidence type="ECO:0000313" key="5">
    <source>
        <dbReference type="Proteomes" id="UP000250186"/>
    </source>
</evidence>
<sequence>MSVSFNSIPSNIQVPLFWAEMDNSAANTTSDGAAPALIIGYANSDASIQRNALTIMPSAGLAGSLAGRGSQLARMVASYRSIDPFGELWVIALDAPSAGAAASGALTLTGNAQESGTVYLYVGNVLVQAGVTAGETAADVAATVSAAINANVDLPVTAAVADTVVTLTARHAGLTGNEIPLALNYYGLVGSQTTPSGINIDIKAMSGGSGIPDLTGAVAAMGDEPFDFIAFPFNDSSSVSTIHAELADRWGYARQLYGHVYSAKIGSLSELVAFGSSLNLEHITVAGYEPDVHTTADELAALRTARNAGFIRNDPARPTQTGELTGALPAPKGSRFIFSEQQSLLTHGIATAYVESSSLRIQRDITMYKKNAFGVTDNSFLDSETLHTSAYVLRQLKSIITSKYPRHKLASDGTRFGAGQAIVTPAVIRGEMLAVYRKMERAGIVENYDLFKKYLIVERNADNPNRLDVLFPPDYVNQLRIFALVNQFRLQYSAEEAA</sequence>
<dbReference type="PIRSF" id="PIRSF007349">
    <property type="entry name" value="Tsp_L"/>
    <property type="match status" value="1"/>
</dbReference>
<gene>
    <name evidence="4" type="ORF">AU492_00650</name>
</gene>
<evidence type="ECO:0000256" key="1">
    <source>
        <dbReference type="ARBA" id="ARBA00008005"/>
    </source>
</evidence>
<dbReference type="InterPro" id="IPR007067">
    <property type="entry name" value="Tail_sheath"/>
</dbReference>
<organism evidence="4 5">
    <name type="scientific">Lonsdalea populi</name>
    <dbReference type="NCBI Taxonomy" id="1172565"/>
    <lineage>
        <taxon>Bacteria</taxon>
        <taxon>Pseudomonadati</taxon>
        <taxon>Pseudomonadota</taxon>
        <taxon>Gammaproteobacteria</taxon>
        <taxon>Enterobacterales</taxon>
        <taxon>Pectobacteriaceae</taxon>
        <taxon>Lonsdalea</taxon>
    </lineage>
</organism>
<dbReference type="Pfam" id="PF04984">
    <property type="entry name" value="Phage_sheath_1"/>
    <property type="match status" value="1"/>
</dbReference>
<evidence type="ECO:0000259" key="3">
    <source>
        <dbReference type="Pfam" id="PF17482"/>
    </source>
</evidence>
<protein>
    <submittedName>
        <fullName evidence="4">Phage tail protein</fullName>
    </submittedName>
</protein>